<accession>A0A2D2W4F0</accession>
<organism evidence="1 2">
    <name type="scientific">Mycobacterium phage Superphikiman</name>
    <dbReference type="NCBI Taxonomy" id="2041551"/>
    <lineage>
        <taxon>Viruses</taxon>
        <taxon>Duplodnaviria</taxon>
        <taxon>Heunggongvirae</taxon>
        <taxon>Uroviricota</taxon>
        <taxon>Caudoviricetes</taxon>
        <taxon>Omegavirus</taxon>
        <taxon>Omegavirus courthouse</taxon>
    </lineage>
</organism>
<name>A0A2D2W4F0_9CAUD</name>
<reference evidence="1 2" key="1">
    <citation type="submission" date="2017-09" db="EMBL/GenBank/DDBJ databases">
        <authorList>
            <person name="Pradhan P."/>
            <person name="Aluri L.S."/>
            <person name="Anandarajan D."/>
            <person name="Beiriger J.C."/>
            <person name="Bethamcharla R."/>
            <person name="Betini N."/>
            <person name="Bhatt S.D."/>
            <person name="Chengalvala S."/>
            <person name="Cox N.E."/>
            <person name="Delvadia B.P."/>
            <person name="Desai A.S."/>
            <person name="Devaney A.M."/>
            <person name="Doyle B.K."/>
            <person name="Edgerton A.O."/>
            <person name="Erlich M.C."/>
            <person name="Fitzpatrick K.C."/>
            <person name="Gajjar E.A."/>
            <person name="Ganguly A."/>
            <person name="Gill R.S."/>
            <person name="Goldman M.G."/>
            <person name="Good P.M."/>
            <person name="Gupta N."/>
            <person name="Haddad L.M."/>
            <person name="Han E.J."/>
            <person name="Jain S."/>
            <person name="Jiang A."/>
            <person name="Jurgielewicz A.D."/>
            <person name="Kainth D.K."/>
            <person name="Karam J.M."/>
            <person name="Kodavatiganti M."/>
            <person name="Kriete S.J."/>
            <person name="MacDonald C.E."/>
            <person name="Maret J.P."/>
            <person name="Mathew A.E."/>
            <person name="Nako S."/>
            <person name="Natrajan M."/>
            <person name="Nishu N.M."/>
            <person name="Parikh A."/>
            <person name="Patel N."/>
            <person name="Patel P.D."/>
            <person name="Patel S."/>
            <person name="Patra K."/>
            <person name="Pumpuckdee D."/>
            <person name="Rai K."/>
            <person name="Ramanathan A."/>
            <person name="Sarkar A."/>
            <person name="Schaffer B.L."/>
            <person name="Shah P."/>
            <person name="Tata R.K."/>
            <person name="Tawfik A.H."/>
            <person name="Thuremella B.T."/>
            <person name="Toma J."/>
            <person name="Tran T.L."/>
            <person name="Veera S."/>
            <person name="Vemulapalli V.K."/>
            <person name="Vidas T.V."/>
            <person name="Vieira K.S."/>
            <person name="Vijayakumar G."/>
            <person name="Walor T.A."/>
            <person name="White C.R."/>
            <person name="Wong B.M."/>
            <person name="Zhao Sl."/>
            <person name="McDonald M.T."/>
            <person name="Dalia R."/>
            <person name="Little J.L."/>
            <person name="Gurney S.M.R."/>
            <person name="Bollivar D.W."/>
            <person name="Garlena R.A."/>
            <person name="Russell D.A."/>
            <person name="Pope W.H."/>
            <person name="Jacobs-Sera D."/>
            <person name="Hendrix R.W."/>
            <person name="Hatfull G.F."/>
        </authorList>
    </citation>
    <scope>NUCLEOTIDE SEQUENCE [LARGE SCALE GENOMIC DNA]</scope>
</reference>
<protein>
    <submittedName>
        <fullName evidence="1">Uncharacterized protein</fullName>
    </submittedName>
</protein>
<gene>
    <name evidence="1" type="ORF">SEA_SUPERPHIKIMAN_227</name>
</gene>
<evidence type="ECO:0000313" key="2">
    <source>
        <dbReference type="Proteomes" id="UP000240916"/>
    </source>
</evidence>
<dbReference type="EMBL" id="MF919534">
    <property type="protein sequence ID" value="ATS93065.1"/>
    <property type="molecule type" value="Genomic_DNA"/>
</dbReference>
<proteinExistence type="predicted"/>
<dbReference type="Proteomes" id="UP000240916">
    <property type="component" value="Segment"/>
</dbReference>
<evidence type="ECO:0000313" key="1">
    <source>
        <dbReference type="EMBL" id="ATS93065.1"/>
    </source>
</evidence>
<sequence>MYSDAWFDRQHELIAQAREIGDTATAEELQSQVDYALLLAEYPQH</sequence>